<dbReference type="NCBIfam" id="TIGR01537">
    <property type="entry name" value="portal_HK97"/>
    <property type="match status" value="1"/>
</dbReference>
<name>A0ABQ3LRL8_9SPHN</name>
<gene>
    <name evidence="2" type="ORF">GCM10008023_31520</name>
</gene>
<feature type="region of interest" description="Disordered" evidence="1">
    <location>
        <begin position="1"/>
        <end position="44"/>
    </location>
</feature>
<proteinExistence type="predicted"/>
<sequence>MREGSEKAPSRTREESETGRAKKQEISMKLFGRKAGRDESRPALEARRTSRFVEGAGGVPASYQEQVRALYLRNAVAQRSVRMIADALGEAPLDGTPELVRLVQARSGGQALTATLAAQLLLHGNAYVQLLTDAQGRLVELFALRPERVTVEADAGGWPVAYRYGVGTQSVRLVADDPRPQIVHIKAFHPLDDHYGLGCLGAAAGAIALHNAAAAWNTALLDNAARPSGALVYDPGDGSALSGEQFARLRDELDASFAGARNAGRPMLLEGGLKWQALSLTPADLDFAEMKAAAAREIACGFGVPPMLLGLPGDATYANYKEANRALWRQAILPLAGTILAGLAQGVEGWFAGATLGVALDRVPALAEDRERLWAQVSAAPFLTRDEQRAMVGLANPLPPGEGEAQRGAIGG</sequence>
<dbReference type="Pfam" id="PF04860">
    <property type="entry name" value="Phage_portal"/>
    <property type="match status" value="1"/>
</dbReference>
<reference evidence="3" key="1">
    <citation type="journal article" date="2019" name="Int. J. Syst. Evol. Microbiol.">
        <title>The Global Catalogue of Microorganisms (GCM) 10K type strain sequencing project: providing services to taxonomists for standard genome sequencing and annotation.</title>
        <authorList>
            <consortium name="The Broad Institute Genomics Platform"/>
            <consortium name="The Broad Institute Genome Sequencing Center for Infectious Disease"/>
            <person name="Wu L."/>
            <person name="Ma J."/>
        </authorList>
    </citation>
    <scope>NUCLEOTIDE SEQUENCE [LARGE SCALE GENOMIC DNA]</scope>
    <source>
        <strain evidence="3">CGMCC 1.8957</strain>
    </source>
</reference>
<protein>
    <submittedName>
        <fullName evidence="2">Portal protein</fullName>
    </submittedName>
</protein>
<feature type="compositionally biased region" description="Basic and acidic residues" evidence="1">
    <location>
        <begin position="1"/>
        <end position="26"/>
    </location>
</feature>
<evidence type="ECO:0000256" key="1">
    <source>
        <dbReference type="SAM" id="MobiDB-lite"/>
    </source>
</evidence>
<keyword evidence="3" id="KW-1185">Reference proteome</keyword>
<feature type="compositionally biased region" description="Basic and acidic residues" evidence="1">
    <location>
        <begin position="35"/>
        <end position="44"/>
    </location>
</feature>
<organism evidence="2 3">
    <name type="scientific">Sphingomonas glacialis</name>
    <dbReference type="NCBI Taxonomy" id="658225"/>
    <lineage>
        <taxon>Bacteria</taxon>
        <taxon>Pseudomonadati</taxon>
        <taxon>Pseudomonadota</taxon>
        <taxon>Alphaproteobacteria</taxon>
        <taxon>Sphingomonadales</taxon>
        <taxon>Sphingomonadaceae</taxon>
        <taxon>Sphingomonas</taxon>
    </lineage>
</organism>
<dbReference type="InterPro" id="IPR006944">
    <property type="entry name" value="Phage/GTA_portal"/>
</dbReference>
<evidence type="ECO:0000313" key="3">
    <source>
        <dbReference type="Proteomes" id="UP000652430"/>
    </source>
</evidence>
<evidence type="ECO:0000313" key="2">
    <source>
        <dbReference type="EMBL" id="GHH22005.1"/>
    </source>
</evidence>
<dbReference type="EMBL" id="BNAQ01000005">
    <property type="protein sequence ID" value="GHH22005.1"/>
    <property type="molecule type" value="Genomic_DNA"/>
</dbReference>
<comment type="caution">
    <text evidence="2">The sequence shown here is derived from an EMBL/GenBank/DDBJ whole genome shotgun (WGS) entry which is preliminary data.</text>
</comment>
<accession>A0ABQ3LRL8</accession>
<dbReference type="Proteomes" id="UP000652430">
    <property type="component" value="Unassembled WGS sequence"/>
</dbReference>
<dbReference type="InterPro" id="IPR006427">
    <property type="entry name" value="Portal_HK97"/>
</dbReference>